<evidence type="ECO:0000313" key="6">
    <source>
        <dbReference type="EMBL" id="KAF2014262.1"/>
    </source>
</evidence>
<evidence type="ECO:0000256" key="2">
    <source>
        <dbReference type="ARBA" id="ARBA00022723"/>
    </source>
</evidence>
<dbReference type="InterPro" id="IPR050613">
    <property type="entry name" value="Sec_Metabolite_Reg"/>
</dbReference>
<evidence type="ECO:0000259" key="5">
    <source>
        <dbReference type="PROSITE" id="PS50048"/>
    </source>
</evidence>
<feature type="compositionally biased region" description="Basic and acidic residues" evidence="4">
    <location>
        <begin position="1"/>
        <end position="14"/>
    </location>
</feature>
<protein>
    <recommendedName>
        <fullName evidence="5">Zn(2)-C6 fungal-type domain-containing protein</fullName>
    </recommendedName>
</protein>
<dbReference type="GO" id="GO:0000981">
    <property type="term" value="F:DNA-binding transcription factor activity, RNA polymerase II-specific"/>
    <property type="evidence" value="ECO:0007669"/>
    <property type="project" value="InterPro"/>
</dbReference>
<dbReference type="GO" id="GO:0006351">
    <property type="term" value="P:DNA-templated transcription"/>
    <property type="evidence" value="ECO:0007669"/>
    <property type="project" value="InterPro"/>
</dbReference>
<evidence type="ECO:0000256" key="4">
    <source>
        <dbReference type="SAM" id="MobiDB-lite"/>
    </source>
</evidence>
<dbReference type="InterPro" id="IPR036864">
    <property type="entry name" value="Zn2-C6_fun-type_DNA-bd_sf"/>
</dbReference>
<dbReference type="OrthoDB" id="424974at2759"/>
<feature type="compositionally biased region" description="Polar residues" evidence="4">
    <location>
        <begin position="751"/>
        <end position="770"/>
    </location>
</feature>
<dbReference type="PANTHER" id="PTHR31001:SF56">
    <property type="entry name" value="ZN(2)-C6 FUNGAL-TYPE DOMAIN-CONTAINING PROTEIN"/>
    <property type="match status" value="1"/>
</dbReference>
<keyword evidence="2" id="KW-0479">Metal-binding</keyword>
<feature type="region of interest" description="Disordered" evidence="4">
    <location>
        <begin position="1"/>
        <end position="29"/>
    </location>
</feature>
<dbReference type="Gene3D" id="4.10.240.10">
    <property type="entry name" value="Zn(2)-C6 fungal-type DNA-binding domain"/>
    <property type="match status" value="1"/>
</dbReference>
<dbReference type="Pfam" id="PF00172">
    <property type="entry name" value="Zn_clus"/>
    <property type="match status" value="1"/>
</dbReference>
<dbReference type="PANTHER" id="PTHR31001">
    <property type="entry name" value="UNCHARACTERIZED TRANSCRIPTIONAL REGULATORY PROTEIN"/>
    <property type="match status" value="1"/>
</dbReference>
<feature type="compositionally biased region" description="Polar residues" evidence="4">
    <location>
        <begin position="108"/>
        <end position="117"/>
    </location>
</feature>
<dbReference type="SMART" id="SM00906">
    <property type="entry name" value="Fungal_trans"/>
    <property type="match status" value="1"/>
</dbReference>
<feature type="region of interest" description="Disordered" evidence="4">
    <location>
        <begin position="751"/>
        <end position="787"/>
    </location>
</feature>
<feature type="region of interest" description="Disordered" evidence="4">
    <location>
        <begin position="68"/>
        <end position="218"/>
    </location>
</feature>
<feature type="domain" description="Zn(2)-C6 fungal-type" evidence="5">
    <location>
        <begin position="32"/>
        <end position="63"/>
    </location>
</feature>
<dbReference type="InterPro" id="IPR001138">
    <property type="entry name" value="Zn2Cys6_DnaBD"/>
</dbReference>
<proteinExistence type="predicted"/>
<dbReference type="Pfam" id="PF04082">
    <property type="entry name" value="Fungal_trans"/>
    <property type="match status" value="1"/>
</dbReference>
<dbReference type="AlphaFoldDB" id="A0A6A5XM92"/>
<evidence type="ECO:0000313" key="7">
    <source>
        <dbReference type="Proteomes" id="UP000799778"/>
    </source>
</evidence>
<dbReference type="PROSITE" id="PS00463">
    <property type="entry name" value="ZN2_CY6_FUNGAL_1"/>
    <property type="match status" value="1"/>
</dbReference>
<dbReference type="Proteomes" id="UP000799778">
    <property type="component" value="Unassembled WGS sequence"/>
</dbReference>
<dbReference type="CDD" id="cd12148">
    <property type="entry name" value="fungal_TF_MHR"/>
    <property type="match status" value="1"/>
</dbReference>
<accession>A0A6A5XM92</accession>
<dbReference type="InterPro" id="IPR007219">
    <property type="entry name" value="XnlR_reg_dom"/>
</dbReference>
<feature type="compositionally biased region" description="Basic residues" evidence="4">
    <location>
        <begin position="19"/>
        <end position="28"/>
    </location>
</feature>
<sequence>MAAPDERSNDDDARNPSPRPRKKQRKQRPCYSCDECRRLKMKCDRQVPCSNCVRRNRSEMCNRVATDRRAPFRGSDPQSRRQHGTGDSSLPTALEDRSRNTEMLAESHPNQDSQQQLLHPAESSGGQSLTPVPLCHNDRDNHGSSNLLSRAIEPYNGQEQPSQISPPVHTYVYSIPTGASGSSHPGQQSVDDEQDGSHGTLMLSKGGRSKYLGPTAGSEWLKDSETQDIHDSPLNTRAPSPVIPEVSVHPQPGGIGLSAFPFHASTAYISTHDVLSRLPPKDEAWTLAEAYYRYCAWHHDVAPKDRFEKTFERVYSLASGSAVIPPVDPQEIALVFIIMAQGTRFNIEMPINDPSADEWLHLSEQALVKGNFLSNNTVAGLQTLHLMAHWHLQLDKGRRGDIAWPLWGLVMRLIQAMGMHRDGARWNLPEDVVEERRKVFWECNAADTFQAHCFSRPCAINPEHCDTAFPSEPLNSSGEKSYYLHRFELSQHSAEILNMAMKVRKPPYSDVLDLDSRLCEFERSLPFSLRSRAAYLAMPSRYPQLAAAIEASPEPSLRSMAHSFQQMNLAINISETFMNLHRPYYAKALYDEEGDGSRSIYAPSFLTVIERCAMIISLVMDIHKRFPAVSLRQWNLWYHVFGSALCLGTLLLRDPTNAMSAFVLSQIDAAVDLFTSLIQHGAGSPRYNRNLEWLTKLRARASSKMASSSQVAAVQSNHDENQRRGDGDVDDNEDVELLGWRTRLIERAGQESPSVKTIHLPSTPNAVNSLNRHHTSDQSEPRGPPGQMRATETLLGSANPAAIVHSTDDLLHEFWDPMLLQDIFGNLQDQPNLSINSGSAWWASDTSGLDVASWPQDDRQAEH</sequence>
<dbReference type="GeneID" id="54285599"/>
<dbReference type="GO" id="GO:0008270">
    <property type="term" value="F:zinc ion binding"/>
    <property type="evidence" value="ECO:0007669"/>
    <property type="project" value="InterPro"/>
</dbReference>
<dbReference type="CDD" id="cd00067">
    <property type="entry name" value="GAL4"/>
    <property type="match status" value="1"/>
</dbReference>
<organism evidence="6 7">
    <name type="scientific">Aaosphaeria arxii CBS 175.79</name>
    <dbReference type="NCBI Taxonomy" id="1450172"/>
    <lineage>
        <taxon>Eukaryota</taxon>
        <taxon>Fungi</taxon>
        <taxon>Dikarya</taxon>
        <taxon>Ascomycota</taxon>
        <taxon>Pezizomycotina</taxon>
        <taxon>Dothideomycetes</taxon>
        <taxon>Pleosporomycetidae</taxon>
        <taxon>Pleosporales</taxon>
        <taxon>Pleosporales incertae sedis</taxon>
        <taxon>Aaosphaeria</taxon>
    </lineage>
</organism>
<dbReference type="SUPFAM" id="SSF57701">
    <property type="entry name" value="Zn2/Cys6 DNA-binding domain"/>
    <property type="match status" value="1"/>
</dbReference>
<feature type="compositionally biased region" description="Polar residues" evidence="4">
    <location>
        <begin position="177"/>
        <end position="189"/>
    </location>
</feature>
<dbReference type="RefSeq" id="XP_033382601.1">
    <property type="nucleotide sequence ID" value="XM_033528202.1"/>
</dbReference>
<reference evidence="6" key="1">
    <citation type="journal article" date="2020" name="Stud. Mycol.">
        <title>101 Dothideomycetes genomes: a test case for predicting lifestyles and emergence of pathogens.</title>
        <authorList>
            <person name="Haridas S."/>
            <person name="Albert R."/>
            <person name="Binder M."/>
            <person name="Bloem J."/>
            <person name="Labutti K."/>
            <person name="Salamov A."/>
            <person name="Andreopoulos B."/>
            <person name="Baker S."/>
            <person name="Barry K."/>
            <person name="Bills G."/>
            <person name="Bluhm B."/>
            <person name="Cannon C."/>
            <person name="Castanera R."/>
            <person name="Culley D."/>
            <person name="Daum C."/>
            <person name="Ezra D."/>
            <person name="Gonzalez J."/>
            <person name="Henrissat B."/>
            <person name="Kuo A."/>
            <person name="Liang C."/>
            <person name="Lipzen A."/>
            <person name="Lutzoni F."/>
            <person name="Magnuson J."/>
            <person name="Mondo S."/>
            <person name="Nolan M."/>
            <person name="Ohm R."/>
            <person name="Pangilinan J."/>
            <person name="Park H.-J."/>
            <person name="Ramirez L."/>
            <person name="Alfaro M."/>
            <person name="Sun H."/>
            <person name="Tritt A."/>
            <person name="Yoshinaga Y."/>
            <person name="Zwiers L.-H."/>
            <person name="Turgeon B."/>
            <person name="Goodwin S."/>
            <person name="Spatafora J."/>
            <person name="Crous P."/>
            <person name="Grigoriev I."/>
        </authorList>
    </citation>
    <scope>NUCLEOTIDE SEQUENCE</scope>
    <source>
        <strain evidence="6">CBS 175.79</strain>
    </source>
</reference>
<feature type="compositionally biased region" description="Basic and acidic residues" evidence="4">
    <location>
        <begin position="717"/>
        <end position="727"/>
    </location>
</feature>
<name>A0A6A5XM92_9PLEO</name>
<keyword evidence="7" id="KW-1185">Reference proteome</keyword>
<comment type="subcellular location">
    <subcellularLocation>
        <location evidence="1">Nucleus</location>
    </subcellularLocation>
</comment>
<evidence type="ECO:0000256" key="1">
    <source>
        <dbReference type="ARBA" id="ARBA00004123"/>
    </source>
</evidence>
<dbReference type="GO" id="GO:0005634">
    <property type="term" value="C:nucleus"/>
    <property type="evidence" value="ECO:0007669"/>
    <property type="project" value="UniProtKB-SubCell"/>
</dbReference>
<keyword evidence="3" id="KW-0539">Nucleus</keyword>
<dbReference type="GO" id="GO:0003677">
    <property type="term" value="F:DNA binding"/>
    <property type="evidence" value="ECO:0007669"/>
    <property type="project" value="InterPro"/>
</dbReference>
<feature type="compositionally biased region" description="Low complexity" evidence="4">
    <location>
        <begin position="706"/>
        <end position="716"/>
    </location>
</feature>
<evidence type="ECO:0000256" key="3">
    <source>
        <dbReference type="ARBA" id="ARBA00023242"/>
    </source>
</evidence>
<feature type="region of interest" description="Disordered" evidence="4">
    <location>
        <begin position="706"/>
        <end position="732"/>
    </location>
</feature>
<dbReference type="EMBL" id="ML978070">
    <property type="protein sequence ID" value="KAF2014262.1"/>
    <property type="molecule type" value="Genomic_DNA"/>
</dbReference>
<gene>
    <name evidence="6" type="ORF">BU24DRAFT_423267</name>
</gene>
<dbReference type="PROSITE" id="PS50048">
    <property type="entry name" value="ZN2_CY6_FUNGAL_2"/>
    <property type="match status" value="1"/>
</dbReference>